<keyword evidence="3" id="KW-1185">Reference proteome</keyword>
<reference evidence="4 5" key="1">
    <citation type="submission" date="2025-05" db="UniProtKB">
        <authorList>
            <consortium name="RefSeq"/>
        </authorList>
    </citation>
    <scope>IDENTIFICATION</scope>
    <source>
        <tissue evidence="4 5">Adult</tissue>
    </source>
</reference>
<evidence type="ECO:0000313" key="11">
    <source>
        <dbReference type="RefSeq" id="XP_049312158.1"/>
    </source>
</evidence>
<dbReference type="RefSeq" id="XP_049312153.1">
    <property type="nucleotide sequence ID" value="XM_049456196.1"/>
</dbReference>
<evidence type="ECO:0000256" key="2">
    <source>
        <dbReference type="SAM" id="MobiDB-lite"/>
    </source>
</evidence>
<evidence type="ECO:0000313" key="4">
    <source>
        <dbReference type="RefSeq" id="XP_049312150.1"/>
    </source>
</evidence>
<feature type="compositionally biased region" description="Acidic residues" evidence="2">
    <location>
        <begin position="260"/>
        <end position="272"/>
    </location>
</feature>
<evidence type="ECO:0000313" key="7">
    <source>
        <dbReference type="RefSeq" id="XP_049312154.1"/>
    </source>
</evidence>
<feature type="compositionally biased region" description="Polar residues" evidence="2">
    <location>
        <begin position="694"/>
        <end position="705"/>
    </location>
</feature>
<evidence type="ECO:0000313" key="13">
    <source>
        <dbReference type="RefSeq" id="XP_049312160.1"/>
    </source>
</evidence>
<feature type="region of interest" description="Disordered" evidence="2">
    <location>
        <begin position="685"/>
        <end position="711"/>
    </location>
</feature>
<feature type="compositionally biased region" description="Low complexity" evidence="2">
    <location>
        <begin position="225"/>
        <end position="239"/>
    </location>
</feature>
<feature type="region of interest" description="Disordered" evidence="2">
    <location>
        <begin position="1405"/>
        <end position="1424"/>
    </location>
</feature>
<feature type="region of interest" description="Disordered" evidence="2">
    <location>
        <begin position="211"/>
        <end position="282"/>
    </location>
</feature>
<feature type="region of interest" description="Disordered" evidence="2">
    <location>
        <begin position="296"/>
        <end position="361"/>
    </location>
</feature>
<protein>
    <submittedName>
        <fullName evidence="4 5">Uncharacterized protein LOC105224223 isoform X1</fullName>
    </submittedName>
</protein>
<feature type="coiled-coil region" evidence="1">
    <location>
        <begin position="1605"/>
        <end position="1639"/>
    </location>
</feature>
<feature type="region of interest" description="Disordered" evidence="2">
    <location>
        <begin position="920"/>
        <end position="939"/>
    </location>
</feature>
<evidence type="ECO:0000313" key="8">
    <source>
        <dbReference type="RefSeq" id="XP_049312155.1"/>
    </source>
</evidence>
<dbReference type="RefSeq" id="XP_049312155.1">
    <property type="nucleotide sequence ID" value="XM_049456198.1"/>
</dbReference>
<gene>
    <name evidence="4 5 6 7 8 9 10 11 12 13" type="primary">LOC105224223</name>
</gene>
<proteinExistence type="predicted"/>
<feature type="coiled-coil region" evidence="1">
    <location>
        <begin position="98"/>
        <end position="125"/>
    </location>
</feature>
<feature type="compositionally biased region" description="Basic residues" evidence="2">
    <location>
        <begin position="317"/>
        <end position="330"/>
    </location>
</feature>
<evidence type="ECO:0000313" key="9">
    <source>
        <dbReference type="RefSeq" id="XP_049312156.1"/>
    </source>
</evidence>
<dbReference type="RefSeq" id="XP_049312154.1">
    <property type="nucleotide sequence ID" value="XM_049456197.1"/>
</dbReference>
<evidence type="ECO:0000313" key="3">
    <source>
        <dbReference type="Proteomes" id="UP001652620"/>
    </source>
</evidence>
<dbReference type="Proteomes" id="UP001652620">
    <property type="component" value="Chromosome 4"/>
</dbReference>
<evidence type="ECO:0000313" key="10">
    <source>
        <dbReference type="RefSeq" id="XP_049312157.1"/>
    </source>
</evidence>
<dbReference type="RefSeq" id="XP_049312160.1">
    <property type="nucleotide sequence ID" value="XM_049456203.1"/>
</dbReference>
<keyword evidence="1" id="KW-0175">Coiled coil</keyword>
<dbReference type="PANTHER" id="PTHR42264">
    <property type="entry name" value="EPHRIN_REC_LIKE DOMAIN-CONTAINING PROTEIN"/>
    <property type="match status" value="1"/>
</dbReference>
<dbReference type="RefSeq" id="XP_049312157.1">
    <property type="nucleotide sequence ID" value="XM_049456200.1"/>
</dbReference>
<organism evidence="3 9">
    <name type="scientific">Bactrocera dorsalis</name>
    <name type="common">Oriental fruit fly</name>
    <name type="synonym">Dacus dorsalis</name>
    <dbReference type="NCBI Taxonomy" id="27457"/>
    <lineage>
        <taxon>Eukaryota</taxon>
        <taxon>Metazoa</taxon>
        <taxon>Ecdysozoa</taxon>
        <taxon>Arthropoda</taxon>
        <taxon>Hexapoda</taxon>
        <taxon>Insecta</taxon>
        <taxon>Pterygota</taxon>
        <taxon>Neoptera</taxon>
        <taxon>Endopterygota</taxon>
        <taxon>Diptera</taxon>
        <taxon>Brachycera</taxon>
        <taxon>Muscomorpha</taxon>
        <taxon>Tephritoidea</taxon>
        <taxon>Tephritidae</taxon>
        <taxon>Bactrocera</taxon>
        <taxon>Bactrocera</taxon>
    </lineage>
</organism>
<feature type="compositionally biased region" description="Low complexity" evidence="2">
    <location>
        <begin position="1308"/>
        <end position="1348"/>
    </location>
</feature>
<evidence type="ECO:0000256" key="1">
    <source>
        <dbReference type="SAM" id="Coils"/>
    </source>
</evidence>
<name>A0ABM3JSD6_BACDO</name>
<feature type="region of interest" description="Disordered" evidence="2">
    <location>
        <begin position="1308"/>
        <end position="1361"/>
    </location>
</feature>
<dbReference type="RefSeq" id="XP_049312150.1">
    <property type="nucleotide sequence ID" value="XM_049456193.1"/>
</dbReference>
<dbReference type="RefSeq" id="XP_049312152.1">
    <property type="nucleotide sequence ID" value="XM_049456195.1"/>
</dbReference>
<evidence type="ECO:0000313" key="5">
    <source>
        <dbReference type="RefSeq" id="XP_049312152.1"/>
    </source>
</evidence>
<evidence type="ECO:0000313" key="12">
    <source>
        <dbReference type="RefSeq" id="XP_049312159.1"/>
    </source>
</evidence>
<dbReference type="GeneID" id="105224223"/>
<sequence length="1869" mass="203375">MKYPQLVSTRAVNAISDWLVARLEQLGVEAPHIYTRLLLSLLQSTVQLNDPIEFSNLESFLASRKGSGRRYRECDIDELKKYNAVQCIKNIVSSDQEIASIENLVEELFERLKDIEKQSSDSEDDDRGPVATLSITHRYNRSQQRREVPTNSKSCRASCAAESSRYAETAGTSASAKRLQEREREYWRAFPALSKEMGDIAPRWRHSSKWMLWPSDKPKDDAKKNASTSSASSTMSSNSDAEDGNQAAARHANEQRNIKEEEEDAMMEDTVENTEGGANVSGVELCDDIVDENDEIDDDEASCSANAAGYGSGAIKRNSKRRRSRGKSLSRKNPAGGNNSDSNNAGNNRSQASGGKNKRNLSPSCWDTDFEGCWEMGRDLIKEFIASQNRNARNRSTSESAVSYNKQSATDIAPTNDGAVDDCEAATNAKQQQTTEARLVENKDTAEDEKINANKAVTPTLPPVDMSFCDYDDFDDTLASVSELTNDGPLSMLATSEGACAVPPSTNAKRLYERELLPRDTKSDVQSDFAQFEAKFNSSVEALWKDADRSEEKGFSPFGDGNKLNIFNFGSGNSKHFSGPTSLPTDAPFSRNLKNFWSNYYNHHFDLSKMLPTSVIGEKAKELDVLMQNKANDKGEAAFRSNGAGFSEANNFSNTQQGGANTAGGPTSDYYSMPSNLEDIEKAKSQRSGLRHNSGCSDSGNSLSAHRTGGTIGEERKTPVALFLQNSIWSENANFGGGDSDETFYFKVHNSGNQLNAYDDNNREETLQCDATTSGVNINNGSGFAFTAPYSASKWSEGINAGPPQGNVPTPLLQHKQQCGNQNNSYHLALNSTDCTDSSSSSACTPGASNWHHLPKSDAKNDWSAEQMRDTNAAHDTGSTVTPKITLANHSTTGSGFVAYSRIKAVLKLQLSSDGNAMNDAAAKQQQRNYPPRTNSKEQQQRYALDMMDDGENLLTSERTHFHPIKSYMDGHTFDICSELDVIEYERSASGYLYYEEEKYLEYTRTDNFMVEDDGGIGASANPLYANSNCEAATASAKANSANHSSKLKRVERDFVIKFRVQRTEIACQTDPEPPTARAAVSYNKRNVAMNASTTTKTAQLHPISLIFSNAAKNLRANAANELVYSDTVEAFTRAMAHFPPPQASSSNHSAWWSMGADVGDSRAASSNWNVYQTQPKLQQNAKNNNNNEDNANDDAGCDVVHFNGSIDELPDGMATLHADVDMTSLEQQWSMNEIRKKCKEAGHMAAADAVDGGAIESVWGMCAACNNELKSIPANRLLRDELQVEADQIMSDLKYMQDLYIGPNAAADDADNNNADNNNADNNNADNNNADNNNADNNNADNNNAENGADDHQCDGESAAETVTSDSDWCAEDITADMADECVVNTSLQNANNNNELNEDHTMQQADSPNQTTNTVEGAANNSNDSETFTVIQKVNRLIAELLRPDNNADGVKQISKQNANAACAKVNESRQVEAEATQFSGNLWHTNSNERNIWQLNAGDNTNSLIVAGGGGVLGRGDSVSGGVGGTMHPIQLLRQFNVKPLETAVANVHNVFPSAAAADVDKYHSQMSWEHENLARIWQTSPPSPPQTQSATMTINDAKPQAATEQKVVDTYEQQADIAEKNMRNLRANADESVETAAANLQLTQDFKKHKESKVAAALANAQLVDSALKFKAITRKRRHSASQNYFHAHLNSSATAAVAAVNSLVGGGVTPLQNNNNNEIANLNSYTLKSLRNSRNANELSLQNFLNASLRFGAAAAVAVAASNAKKCSDLANNLCGADFAFGCDSTATAAGRNQTIITCKYHLTAIEPLGVQQQNHDGDNNEYGLFTGNGIDGEGNTAAPLSSILDKNPSILKHVTMVSRPLTR</sequence>
<dbReference type="RefSeq" id="XP_049312159.1">
    <property type="nucleotide sequence ID" value="XM_049456202.1"/>
</dbReference>
<feature type="compositionally biased region" description="Polar residues" evidence="2">
    <location>
        <begin position="349"/>
        <end position="361"/>
    </location>
</feature>
<evidence type="ECO:0000313" key="6">
    <source>
        <dbReference type="RefSeq" id="XP_049312153.1"/>
    </source>
</evidence>
<dbReference type="RefSeq" id="XP_049312158.1">
    <property type="nucleotide sequence ID" value="XM_049456201.1"/>
</dbReference>
<dbReference type="RefSeq" id="XP_049312156.1">
    <property type="nucleotide sequence ID" value="XM_049456199.1"/>
</dbReference>
<feature type="compositionally biased region" description="Low complexity" evidence="2">
    <location>
        <begin position="331"/>
        <end position="348"/>
    </location>
</feature>
<accession>A0ABM3JSD6</accession>
<feature type="compositionally biased region" description="Polar residues" evidence="2">
    <location>
        <begin position="924"/>
        <end position="934"/>
    </location>
</feature>